<evidence type="ECO:0000259" key="1">
    <source>
        <dbReference type="PROSITE" id="PS50181"/>
    </source>
</evidence>
<dbReference type="Proteomes" id="UP000046392">
    <property type="component" value="Unplaced"/>
</dbReference>
<dbReference type="InterPro" id="IPR001810">
    <property type="entry name" value="F-box_dom"/>
</dbReference>
<dbReference type="AlphaFoldDB" id="A0A0N5CDX1"/>
<organism evidence="2 3">
    <name type="scientific">Strongyloides papillosus</name>
    <name type="common">Intestinal threadworm</name>
    <dbReference type="NCBI Taxonomy" id="174720"/>
    <lineage>
        <taxon>Eukaryota</taxon>
        <taxon>Metazoa</taxon>
        <taxon>Ecdysozoa</taxon>
        <taxon>Nematoda</taxon>
        <taxon>Chromadorea</taxon>
        <taxon>Rhabditida</taxon>
        <taxon>Tylenchina</taxon>
        <taxon>Panagrolaimomorpha</taxon>
        <taxon>Strongyloidoidea</taxon>
        <taxon>Strongyloididae</taxon>
        <taxon>Strongyloides</taxon>
    </lineage>
</organism>
<dbReference type="PROSITE" id="PS50181">
    <property type="entry name" value="FBOX"/>
    <property type="match status" value="1"/>
</dbReference>
<evidence type="ECO:0000313" key="2">
    <source>
        <dbReference type="Proteomes" id="UP000046392"/>
    </source>
</evidence>
<proteinExistence type="predicted"/>
<dbReference type="WBParaSite" id="SPAL_0001606200.1">
    <property type="protein sequence ID" value="SPAL_0001606200.1"/>
    <property type="gene ID" value="SPAL_0001606200"/>
</dbReference>
<feature type="domain" description="F-box" evidence="1">
    <location>
        <begin position="1"/>
        <end position="54"/>
    </location>
</feature>
<sequence>MEFFSLPDVLQLRILKELHWEDVNNLKLVCRDFYLTIVKNIEKLDKPKVEYLKIVFDEWEIYRVEYSSKCFEVLIEDMPPHHADFSNNHEYEDFLKDKDFTGIKSLVFENIDGGKVMIVVNTNDYMDEAPDSDNYFSEMSLRDTTSESLQITVSRAKEFRIPYNGILLKKESLAKMGLFEEDGLYLIMKQITMDVIADSPMAKYGNTSTVVTKPVYAQIMDHVCDYRCVIEEFEFSIRRRGGLVVTQERFYKKLFETRFGNDSIENFVSGEYEKEVFMECSKCGGSHINYIVYDEFQKDIDIWLHQ</sequence>
<keyword evidence="2" id="KW-1185">Reference proteome</keyword>
<accession>A0A0N5CDX1</accession>
<name>A0A0N5CDX1_STREA</name>
<evidence type="ECO:0000313" key="3">
    <source>
        <dbReference type="WBParaSite" id="SPAL_0001606200.1"/>
    </source>
</evidence>
<reference evidence="3" key="1">
    <citation type="submission" date="2017-02" db="UniProtKB">
        <authorList>
            <consortium name="WormBaseParasite"/>
        </authorList>
    </citation>
    <scope>IDENTIFICATION</scope>
</reference>
<protein>
    <submittedName>
        <fullName evidence="3">F-box domain-containing protein</fullName>
    </submittedName>
</protein>